<reference evidence="1" key="1">
    <citation type="submission" date="2022-08" db="EMBL/GenBank/DDBJ databases">
        <authorList>
            <person name="Wang H."/>
        </authorList>
    </citation>
    <scope>NUCLEOTIDE SEQUENCE</scope>
    <source>
        <strain evidence="1">PS10</strain>
    </source>
</reference>
<dbReference type="SUPFAM" id="SSF158752">
    <property type="entry name" value="HP0242-like"/>
    <property type="match status" value="1"/>
</dbReference>
<gene>
    <name evidence="1" type="ORF">NYG85_02950</name>
</gene>
<organism evidence="1 2">
    <name type="scientific">Campylobacter gastrosuis</name>
    <dbReference type="NCBI Taxonomy" id="2974576"/>
    <lineage>
        <taxon>Bacteria</taxon>
        <taxon>Pseudomonadati</taxon>
        <taxon>Campylobacterota</taxon>
        <taxon>Epsilonproteobacteria</taxon>
        <taxon>Campylobacterales</taxon>
        <taxon>Campylobacteraceae</taxon>
        <taxon>Campylobacter</taxon>
    </lineage>
</organism>
<dbReference type="Pfam" id="PF09442">
    <property type="entry name" value="DUF2018"/>
    <property type="match status" value="1"/>
</dbReference>
<evidence type="ECO:0000313" key="1">
    <source>
        <dbReference type="EMBL" id="MDL0088334.1"/>
    </source>
</evidence>
<evidence type="ECO:0000313" key="2">
    <source>
        <dbReference type="Proteomes" id="UP001173801"/>
    </source>
</evidence>
<dbReference type="RefSeq" id="WP_284936983.1">
    <property type="nucleotide sequence ID" value="NZ_JANURM010000002.1"/>
</dbReference>
<dbReference type="InterPro" id="IPR023126">
    <property type="entry name" value="HP0242-like_sf"/>
</dbReference>
<keyword evidence="2" id="KW-1185">Reference proteome</keyword>
<dbReference type="Gene3D" id="1.10.3350.10">
    <property type="entry name" value="HP0242-like domain"/>
    <property type="match status" value="1"/>
</dbReference>
<protein>
    <submittedName>
        <fullName evidence="1">DUF2018 family protein</fullName>
    </submittedName>
</protein>
<dbReference type="InterPro" id="IPR018563">
    <property type="entry name" value="DUF2018"/>
</dbReference>
<proteinExistence type="predicted"/>
<accession>A0ABT7HN49</accession>
<dbReference type="EMBL" id="JANURM010000002">
    <property type="protein sequence ID" value="MDL0088334.1"/>
    <property type="molecule type" value="Genomic_DNA"/>
</dbReference>
<dbReference type="Proteomes" id="UP001173801">
    <property type="component" value="Unassembled WGS sequence"/>
</dbReference>
<name>A0ABT7HN49_9BACT</name>
<sequence>MSEIFDGLLSDKFFDVIFNANRNLVKDELMNLVNRLAVLEILAQKHGLDSDLVNFEFSNLDEIKSCKDDIFMQVCAGILSKNE</sequence>
<comment type="caution">
    <text evidence="1">The sequence shown here is derived from an EMBL/GenBank/DDBJ whole genome shotgun (WGS) entry which is preliminary data.</text>
</comment>
<reference evidence="1" key="2">
    <citation type="journal article" date="2023" name="Microorganisms">
        <title>Isolation and Genomic Characteristics of Cat-Borne Campylobacter felis sp. nov. and Sheep-Borne Campylobacter ovis sp. nov.</title>
        <authorList>
            <person name="Wang H."/>
            <person name="Li Y."/>
            <person name="Gu Y."/>
            <person name="Zhou G."/>
            <person name="Chen X."/>
            <person name="Zhang X."/>
            <person name="Shao Z."/>
            <person name="Zhang J."/>
            <person name="Zhang M."/>
        </authorList>
    </citation>
    <scope>NUCLEOTIDE SEQUENCE</scope>
    <source>
        <strain evidence="1">PS10</strain>
    </source>
</reference>